<dbReference type="EMBL" id="CAJDYZ010006381">
    <property type="protein sequence ID" value="CAD1473325.1"/>
    <property type="molecule type" value="Genomic_DNA"/>
</dbReference>
<sequence length="94" mass="10974">YRATDETKIDHARCHIDDVPVIKCGSIDTTEWTHLRLTEGRPRCPFNPSPKRRNTTLQKMKTGAGRSTHTALICVGEERIRTIARRRETRRLYR</sequence>
<keyword evidence="3" id="KW-1185">Reference proteome</keyword>
<evidence type="ECO:0000256" key="1">
    <source>
        <dbReference type="SAM" id="MobiDB-lite"/>
    </source>
</evidence>
<reference evidence="2" key="1">
    <citation type="submission" date="2020-07" db="EMBL/GenBank/DDBJ databases">
        <authorList>
            <person name="Nazaruddin N."/>
        </authorList>
    </citation>
    <scope>NUCLEOTIDE SEQUENCE</scope>
</reference>
<feature type="compositionally biased region" description="Polar residues" evidence="1">
    <location>
        <begin position="55"/>
        <end position="65"/>
    </location>
</feature>
<dbReference type="Proteomes" id="UP000752696">
    <property type="component" value="Unassembled WGS sequence"/>
</dbReference>
<feature type="non-terminal residue" evidence="2">
    <location>
        <position position="1"/>
    </location>
</feature>
<dbReference type="AlphaFoldDB" id="A0A6V7H1P0"/>
<feature type="region of interest" description="Disordered" evidence="1">
    <location>
        <begin position="43"/>
        <end position="65"/>
    </location>
</feature>
<comment type="caution">
    <text evidence="2">The sequence shown here is derived from an EMBL/GenBank/DDBJ whole genome shotgun (WGS) entry which is preliminary data.</text>
</comment>
<feature type="non-terminal residue" evidence="2">
    <location>
        <position position="94"/>
    </location>
</feature>
<gene>
    <name evidence="2" type="ORF">MHI_LOCUS371209</name>
</gene>
<evidence type="ECO:0000313" key="2">
    <source>
        <dbReference type="EMBL" id="CAD1473325.1"/>
    </source>
</evidence>
<proteinExistence type="predicted"/>
<organism evidence="2 3">
    <name type="scientific">Heterotrigona itama</name>
    <dbReference type="NCBI Taxonomy" id="395501"/>
    <lineage>
        <taxon>Eukaryota</taxon>
        <taxon>Metazoa</taxon>
        <taxon>Ecdysozoa</taxon>
        <taxon>Arthropoda</taxon>
        <taxon>Hexapoda</taxon>
        <taxon>Insecta</taxon>
        <taxon>Pterygota</taxon>
        <taxon>Neoptera</taxon>
        <taxon>Endopterygota</taxon>
        <taxon>Hymenoptera</taxon>
        <taxon>Apocrita</taxon>
        <taxon>Aculeata</taxon>
        <taxon>Apoidea</taxon>
        <taxon>Anthophila</taxon>
        <taxon>Apidae</taxon>
        <taxon>Heterotrigona</taxon>
    </lineage>
</organism>
<name>A0A6V7H1P0_9HYME</name>
<evidence type="ECO:0000313" key="3">
    <source>
        <dbReference type="Proteomes" id="UP000752696"/>
    </source>
</evidence>
<protein>
    <submittedName>
        <fullName evidence="2">Uncharacterized protein</fullName>
    </submittedName>
</protein>
<accession>A0A6V7H1P0</accession>